<dbReference type="Pfam" id="PF09995">
    <property type="entry name" value="MPAB_Lcp_cat"/>
    <property type="match status" value="1"/>
</dbReference>
<dbReference type="EMBL" id="JACSQJ010000001">
    <property type="protein sequence ID" value="MBD7986887.1"/>
    <property type="molecule type" value="Genomic_DNA"/>
</dbReference>
<dbReference type="Proteomes" id="UP000647183">
    <property type="component" value="Unassembled WGS sequence"/>
</dbReference>
<evidence type="ECO:0000259" key="1">
    <source>
        <dbReference type="Pfam" id="PF09995"/>
    </source>
</evidence>
<accession>A0ABR8UFU1</accession>
<dbReference type="PANTHER" id="PTHR36151">
    <property type="entry name" value="BLR2777 PROTEIN"/>
    <property type="match status" value="1"/>
</dbReference>
<proteinExistence type="predicted"/>
<name>A0ABR8UFU1_9GAMM</name>
<reference evidence="2 3" key="1">
    <citation type="submission" date="2020-08" db="EMBL/GenBank/DDBJ databases">
        <title>A Genomic Blueprint of the Chicken Gut Microbiome.</title>
        <authorList>
            <person name="Gilroy R."/>
            <person name="Ravi A."/>
            <person name="Getino M."/>
            <person name="Pursley I."/>
            <person name="Horton D.L."/>
            <person name="Alikhan N.-F."/>
            <person name="Baker D."/>
            <person name="Gharbi K."/>
            <person name="Hall N."/>
            <person name="Watson M."/>
            <person name="Adriaenssens E.M."/>
            <person name="Foster-Nyarko E."/>
            <person name="Jarju S."/>
            <person name="Secka A."/>
            <person name="Antonio M."/>
            <person name="Oren A."/>
            <person name="Chaudhuri R."/>
            <person name="La Ragione R.M."/>
            <person name="Hildebrand F."/>
            <person name="Pallen M.J."/>
        </authorList>
    </citation>
    <scope>NUCLEOTIDE SEQUENCE [LARGE SCALE GENOMIC DNA]</scope>
    <source>
        <strain evidence="2 3">Sa2BVA3</strain>
    </source>
</reference>
<evidence type="ECO:0000313" key="2">
    <source>
        <dbReference type="EMBL" id="MBD7986887.1"/>
    </source>
</evidence>
<organism evidence="2 3">
    <name type="scientific">Luteimonas colneyensis</name>
    <dbReference type="NCBI Taxonomy" id="2762230"/>
    <lineage>
        <taxon>Bacteria</taxon>
        <taxon>Pseudomonadati</taxon>
        <taxon>Pseudomonadota</taxon>
        <taxon>Gammaproteobacteria</taxon>
        <taxon>Lysobacterales</taxon>
        <taxon>Lysobacteraceae</taxon>
        <taxon>Luteimonas</taxon>
    </lineage>
</organism>
<sequence length="261" mass="29932">MTARASPRRDPAPPTLASINREAYIYFGAGATVAWQMARPGVGRGVARHSATLERPLERLRATMAYVYAVTLGSDAQRAAIARHVNRAHVPVKGPGYSAFDPDLQLWVAATLYRGALDVYRLFEGSVPEERRDALYREAWAFGRTLQVDDGRWPPDAAAFDRWWDAQVAQLSVDDEVRRYMHAVLDGGHAPWYLRPAMPLQRFVTRGLLPPGLRAMFGLPWSARDERRWQRFTRWAPRLYWMTPRVLRHWPAKHYLAQVEQ</sequence>
<dbReference type="InterPro" id="IPR018713">
    <property type="entry name" value="MPAB/Lcp_cat_dom"/>
</dbReference>
<feature type="domain" description="ER-bound oxygenase mpaB/mpaB'/Rubber oxygenase catalytic" evidence="1">
    <location>
        <begin position="21"/>
        <end position="236"/>
    </location>
</feature>
<comment type="caution">
    <text evidence="2">The sequence shown here is derived from an EMBL/GenBank/DDBJ whole genome shotgun (WGS) entry which is preliminary data.</text>
</comment>
<dbReference type="RefSeq" id="WP_191728129.1">
    <property type="nucleotide sequence ID" value="NZ_JACSQJ010000001.1"/>
</dbReference>
<dbReference type="PANTHER" id="PTHR36151:SF3">
    <property type="entry name" value="ER-BOUND OXYGENASE MPAB_MPAB'_RUBBER OXYGENASE CATALYTIC DOMAIN-CONTAINING PROTEIN"/>
    <property type="match status" value="1"/>
</dbReference>
<keyword evidence="3" id="KW-1185">Reference proteome</keyword>
<protein>
    <submittedName>
        <fullName evidence="2">DUF2236 domain-containing protein</fullName>
    </submittedName>
</protein>
<evidence type="ECO:0000313" key="3">
    <source>
        <dbReference type="Proteomes" id="UP000647183"/>
    </source>
</evidence>
<gene>
    <name evidence="2" type="ORF">H9645_02445</name>
</gene>